<feature type="compositionally biased region" description="Acidic residues" evidence="1">
    <location>
        <begin position="347"/>
        <end position="368"/>
    </location>
</feature>
<dbReference type="PANTHER" id="PTHR34154:SF3">
    <property type="entry name" value="ALKALI-SENSITIVE LINKAGE PROTEIN 1"/>
    <property type="match status" value="1"/>
</dbReference>
<gene>
    <name evidence="4" type="ORF">OC842_004884</name>
</gene>
<evidence type="ECO:0000259" key="3">
    <source>
        <dbReference type="Pfam" id="PF11790"/>
    </source>
</evidence>
<evidence type="ECO:0000256" key="1">
    <source>
        <dbReference type="SAM" id="MobiDB-lite"/>
    </source>
</evidence>
<dbReference type="EMBL" id="JAPDMQ010000312">
    <property type="protein sequence ID" value="KAK0527415.1"/>
    <property type="molecule type" value="Genomic_DNA"/>
</dbReference>
<evidence type="ECO:0000313" key="5">
    <source>
        <dbReference type="Proteomes" id="UP001176521"/>
    </source>
</evidence>
<feature type="signal peptide" evidence="2">
    <location>
        <begin position="1"/>
        <end position="31"/>
    </location>
</feature>
<comment type="caution">
    <text evidence="4">The sequence shown here is derived from an EMBL/GenBank/DDBJ whole genome shotgun (WGS) entry which is preliminary data.</text>
</comment>
<dbReference type="GO" id="GO:0009277">
    <property type="term" value="C:fungal-type cell wall"/>
    <property type="evidence" value="ECO:0007669"/>
    <property type="project" value="TreeGrafter"/>
</dbReference>
<dbReference type="InterPro" id="IPR017853">
    <property type="entry name" value="GH"/>
</dbReference>
<dbReference type="InterPro" id="IPR053183">
    <property type="entry name" value="ASL1"/>
</dbReference>
<keyword evidence="2" id="KW-0732">Signal</keyword>
<reference evidence="4" key="1">
    <citation type="journal article" date="2023" name="PhytoFront">
        <title>Draft Genome Resources of Seven Strains of Tilletia horrida, Causal Agent of Kernel Smut of Rice.</title>
        <authorList>
            <person name="Khanal S."/>
            <person name="Antony Babu S."/>
            <person name="Zhou X.G."/>
        </authorList>
    </citation>
    <scope>NUCLEOTIDE SEQUENCE</scope>
    <source>
        <strain evidence="4">TX3</strain>
    </source>
</reference>
<dbReference type="Gene3D" id="3.20.20.80">
    <property type="entry name" value="Glycosidases"/>
    <property type="match status" value="1"/>
</dbReference>
<feature type="chain" id="PRO_5042917681" description="Asl1-like glycosyl hydrolase catalytic domain-containing protein" evidence="2">
    <location>
        <begin position="32"/>
        <end position="383"/>
    </location>
</feature>
<feature type="region of interest" description="Disordered" evidence="1">
    <location>
        <begin position="322"/>
        <end position="383"/>
    </location>
</feature>
<sequence>MQISSSFTRLSMALFIAVAALLLASTQPAEAVQLGLPWGASDNLAAKLVRGNSNFKWYMNWGNSRPVATLNELQYVPTFWGPSKAGAFRSLERYYRSHGKRPKYMLAQNEPDVPTQSNVSPRAAAHQWMKLLRPWQRRGTKVGSPQLCWDITNWLEPFLRELNKLGGKPDFCAAHYYGPANNMKRFKQYVRRLRSTCRKHGIKKVWLTEIGIMASSHPSQGEVNNFAQEAFRWLNSQSYVKRGAWIGVFRYDEPYDGFMSRKNAYFNSDGTLRTLARILSWGNVGRRSMARHSAHAAIAERISEEEGTQGDLLARADDPRGQWDEHFADEHDPDDDAYWDAKHAKEDAEDPDDDDDDATSHDDDDDFADGFLADLPEEVVPVA</sequence>
<evidence type="ECO:0000313" key="4">
    <source>
        <dbReference type="EMBL" id="KAK0527415.1"/>
    </source>
</evidence>
<dbReference type="Proteomes" id="UP001176521">
    <property type="component" value="Unassembled WGS sequence"/>
</dbReference>
<dbReference type="PANTHER" id="PTHR34154">
    <property type="entry name" value="ALKALI-SENSITIVE LINKAGE PROTEIN 1"/>
    <property type="match status" value="1"/>
</dbReference>
<proteinExistence type="predicted"/>
<protein>
    <recommendedName>
        <fullName evidence="3">Asl1-like glycosyl hydrolase catalytic domain-containing protein</fullName>
    </recommendedName>
</protein>
<evidence type="ECO:0000256" key="2">
    <source>
        <dbReference type="SAM" id="SignalP"/>
    </source>
</evidence>
<dbReference type="SUPFAM" id="SSF51445">
    <property type="entry name" value="(Trans)glycosidases"/>
    <property type="match status" value="1"/>
</dbReference>
<dbReference type="Pfam" id="PF11790">
    <property type="entry name" value="Glyco_hydro_cc"/>
    <property type="match status" value="1"/>
</dbReference>
<name>A0AAN6G8W6_9BASI</name>
<feature type="domain" description="Asl1-like glycosyl hydrolase catalytic" evidence="3">
    <location>
        <begin position="36"/>
        <end position="276"/>
    </location>
</feature>
<dbReference type="AlphaFoldDB" id="A0AAN6G8W6"/>
<accession>A0AAN6G8W6</accession>
<organism evidence="4 5">
    <name type="scientific">Tilletia horrida</name>
    <dbReference type="NCBI Taxonomy" id="155126"/>
    <lineage>
        <taxon>Eukaryota</taxon>
        <taxon>Fungi</taxon>
        <taxon>Dikarya</taxon>
        <taxon>Basidiomycota</taxon>
        <taxon>Ustilaginomycotina</taxon>
        <taxon>Exobasidiomycetes</taxon>
        <taxon>Tilletiales</taxon>
        <taxon>Tilletiaceae</taxon>
        <taxon>Tilletia</taxon>
    </lineage>
</organism>
<keyword evidence="5" id="KW-1185">Reference proteome</keyword>
<dbReference type="InterPro" id="IPR024655">
    <property type="entry name" value="Asl1_glyco_hydro_catalytic"/>
</dbReference>
<dbReference type="GO" id="GO:0071966">
    <property type="term" value="P:fungal-type cell wall polysaccharide metabolic process"/>
    <property type="evidence" value="ECO:0007669"/>
    <property type="project" value="TreeGrafter"/>
</dbReference>